<keyword evidence="6" id="KW-1185">Reference proteome</keyword>
<protein>
    <recommendedName>
        <fullName evidence="4">Integrase catalytic domain-containing protein</fullName>
    </recommendedName>
</protein>
<dbReference type="Pfam" id="PF24626">
    <property type="entry name" value="SH3_Tf2-1"/>
    <property type="match status" value="1"/>
</dbReference>
<feature type="region of interest" description="Disordered" evidence="3">
    <location>
        <begin position="2060"/>
        <end position="2120"/>
    </location>
</feature>
<comment type="caution">
    <text evidence="5">The sequence shown here is derived from an EMBL/GenBank/DDBJ whole genome shotgun (WGS) entry which is preliminary data.</text>
</comment>
<dbReference type="GO" id="GO:0003676">
    <property type="term" value="F:nucleic acid binding"/>
    <property type="evidence" value="ECO:0007669"/>
    <property type="project" value="InterPro"/>
</dbReference>
<evidence type="ECO:0000256" key="2">
    <source>
        <dbReference type="ARBA" id="ARBA00022801"/>
    </source>
</evidence>
<dbReference type="InterPro" id="IPR057670">
    <property type="entry name" value="SH3_retrovirus"/>
</dbReference>
<name>A0A9R1XR16_LACSA</name>
<dbReference type="GO" id="GO:0015074">
    <property type="term" value="P:DNA integration"/>
    <property type="evidence" value="ECO:0007669"/>
    <property type="project" value="InterPro"/>
</dbReference>
<dbReference type="InterPro" id="IPR056924">
    <property type="entry name" value="SH3_Tf2-1"/>
</dbReference>
<accession>A0A9R1XR16</accession>
<feature type="region of interest" description="Disordered" evidence="3">
    <location>
        <begin position="2186"/>
        <end position="2220"/>
    </location>
</feature>
<dbReference type="GO" id="GO:0016787">
    <property type="term" value="F:hydrolase activity"/>
    <property type="evidence" value="ECO:0007669"/>
    <property type="project" value="UniProtKB-KW"/>
</dbReference>
<feature type="region of interest" description="Disordered" evidence="3">
    <location>
        <begin position="1969"/>
        <end position="2019"/>
    </location>
</feature>
<organism evidence="5 6">
    <name type="scientific">Lactuca sativa</name>
    <name type="common">Garden lettuce</name>
    <dbReference type="NCBI Taxonomy" id="4236"/>
    <lineage>
        <taxon>Eukaryota</taxon>
        <taxon>Viridiplantae</taxon>
        <taxon>Streptophyta</taxon>
        <taxon>Embryophyta</taxon>
        <taxon>Tracheophyta</taxon>
        <taxon>Spermatophyta</taxon>
        <taxon>Magnoliopsida</taxon>
        <taxon>eudicotyledons</taxon>
        <taxon>Gunneridae</taxon>
        <taxon>Pentapetalae</taxon>
        <taxon>asterids</taxon>
        <taxon>campanulids</taxon>
        <taxon>Asterales</taxon>
        <taxon>Asteraceae</taxon>
        <taxon>Cichorioideae</taxon>
        <taxon>Cichorieae</taxon>
        <taxon>Lactucinae</taxon>
        <taxon>Lactuca</taxon>
    </lineage>
</organism>
<evidence type="ECO:0000313" key="5">
    <source>
        <dbReference type="EMBL" id="KAJ0216302.1"/>
    </source>
</evidence>
<dbReference type="PANTHER" id="PTHR42648">
    <property type="entry name" value="TRANSPOSASE, PUTATIVE-RELATED"/>
    <property type="match status" value="1"/>
</dbReference>
<reference evidence="5 6" key="1">
    <citation type="journal article" date="2017" name="Nat. Commun.">
        <title>Genome assembly with in vitro proximity ligation data and whole-genome triplication in lettuce.</title>
        <authorList>
            <person name="Reyes-Chin-Wo S."/>
            <person name="Wang Z."/>
            <person name="Yang X."/>
            <person name="Kozik A."/>
            <person name="Arikit S."/>
            <person name="Song C."/>
            <person name="Xia L."/>
            <person name="Froenicke L."/>
            <person name="Lavelle D.O."/>
            <person name="Truco M.J."/>
            <person name="Xia R."/>
            <person name="Zhu S."/>
            <person name="Xu C."/>
            <person name="Xu H."/>
            <person name="Xu X."/>
            <person name="Cox K."/>
            <person name="Korf I."/>
            <person name="Meyers B.C."/>
            <person name="Michelmore R.W."/>
        </authorList>
    </citation>
    <scope>NUCLEOTIDE SEQUENCE [LARGE SCALE GENOMIC DNA]</scope>
    <source>
        <strain evidence="6">cv. Salinas</strain>
        <tissue evidence="5">Seedlings</tissue>
    </source>
</reference>
<dbReference type="EMBL" id="NBSK02000003">
    <property type="protein sequence ID" value="KAJ0216302.1"/>
    <property type="molecule type" value="Genomic_DNA"/>
</dbReference>
<dbReference type="InterPro" id="IPR012337">
    <property type="entry name" value="RNaseH-like_sf"/>
</dbReference>
<dbReference type="Gene3D" id="3.30.420.10">
    <property type="entry name" value="Ribonuclease H-like superfamily/Ribonuclease H"/>
    <property type="match status" value="1"/>
</dbReference>
<dbReference type="GO" id="GO:0046872">
    <property type="term" value="F:metal ion binding"/>
    <property type="evidence" value="ECO:0007669"/>
    <property type="project" value="UniProtKB-KW"/>
</dbReference>
<dbReference type="SUPFAM" id="SSF53098">
    <property type="entry name" value="Ribonuclease H-like"/>
    <property type="match status" value="1"/>
</dbReference>
<dbReference type="Pfam" id="PF07727">
    <property type="entry name" value="RVT_2"/>
    <property type="match status" value="1"/>
</dbReference>
<keyword evidence="2" id="KW-0378">Hydrolase</keyword>
<dbReference type="Pfam" id="PF13976">
    <property type="entry name" value="gag_pre-integrs"/>
    <property type="match status" value="1"/>
</dbReference>
<feature type="region of interest" description="Disordered" evidence="3">
    <location>
        <begin position="1147"/>
        <end position="1168"/>
    </location>
</feature>
<feature type="compositionally biased region" description="Acidic residues" evidence="3">
    <location>
        <begin position="1153"/>
        <end position="1162"/>
    </location>
</feature>
<dbReference type="InterPro" id="IPR039537">
    <property type="entry name" value="Retrotran_Ty1/copia-like"/>
</dbReference>
<dbReference type="Pfam" id="PF00665">
    <property type="entry name" value="rve"/>
    <property type="match status" value="1"/>
</dbReference>
<feature type="compositionally biased region" description="Basic and acidic residues" evidence="3">
    <location>
        <begin position="2072"/>
        <end position="2093"/>
    </location>
</feature>
<feature type="compositionally biased region" description="Polar residues" evidence="3">
    <location>
        <begin position="2007"/>
        <end position="2019"/>
    </location>
</feature>
<proteinExistence type="predicted"/>
<gene>
    <name evidence="5" type="ORF">LSAT_V11C300126960</name>
</gene>
<feature type="domain" description="Integrase catalytic" evidence="4">
    <location>
        <begin position="860"/>
        <end position="1026"/>
    </location>
</feature>
<feature type="region of interest" description="Disordered" evidence="3">
    <location>
        <begin position="603"/>
        <end position="637"/>
    </location>
</feature>
<evidence type="ECO:0000259" key="4">
    <source>
        <dbReference type="PROSITE" id="PS50994"/>
    </source>
</evidence>
<keyword evidence="1" id="KW-0479">Metal-binding</keyword>
<dbReference type="InterPro" id="IPR001584">
    <property type="entry name" value="Integrase_cat-core"/>
</dbReference>
<dbReference type="InterPro" id="IPR025724">
    <property type="entry name" value="GAG-pre-integrase_dom"/>
</dbReference>
<dbReference type="PANTHER" id="PTHR42648:SF32">
    <property type="entry name" value="RIBONUCLEASE H-LIKE DOMAIN, GAG-PRE-INTEGRASE DOMAIN PROTEIN-RELATED"/>
    <property type="match status" value="1"/>
</dbReference>
<dbReference type="SUPFAM" id="SSF56672">
    <property type="entry name" value="DNA/RNA polymerases"/>
    <property type="match status" value="1"/>
</dbReference>
<sequence length="2652" mass="300428">MYRPLQLVSEQALYALESVDEDMLDIVEKGPYVSMYQPLKNNVPDGTMKKTPKENWTADDKRKHGLDVRARAAISYSLPYNIFGLVQNCILAKEMMDTLTVSFEGTKEVKATQINDLNRRFNTLVNDLRRLDQLKHRTVLVQKFLDSLGAGWENHVDVLKNSEKINSIDLQSLYGNLRYYEESKLQRKELMKDSQRESSVALFSNKRLVSDSDTKSDSDTDSSKTDTDDLEKVVASAALIVKTFKKSGRNFSKFQKKMGGKLSKGSGADKRHGADKKEKAQCFNCGSTDDFAKDCKQKKQSSDEYWKQKYNKLIEKLKAENLEHKVLVAEEEKWKTDEESSDDEVKCLMVKIEDPTISDKDKSTFDTDMSDAENSRKHNIDSSSMYQVKNFVSYSMNEKIKMFEYLGVINSKKNQTIRNLQNQIDILETDISMKNSIIESTQENLRITSLSNSSLSAEIDDVKNLLIKEQTVLHTWAKSHKNANYIISAQIPHSCEKIIGEAEKVFKSQEKEYEVYSMNEMKNNFKNKFVSNSFINQSLIDEYCITNSDGITECNVEITGIDPTSYPAHLVRPTPLTENIIAFPISNGVFHAVHEQLKHFPDCNPSVNESKSDTDSSSPNANQTPTDTEVSRDSLINKRTQSSLGESYMSKCVKSKNLLTKKNFGTRFCYRCCDSSHKISECSFDKSSSRAENIKVRNEKWTLKSNSLNRLPKECYNLLSNNFVNDPSSNGSGLKHNLISISQLCDADYEVHFTKKEGRVVNTDKNIVLSASRKDDIYVLDMFSSDKALMQCFFTKSQTNLSWIWHKRFSHLNFKNLSKISNQDLVRGLPKFSVVKDKMCSACEQGKQTKSSFKPKSCSSISVPLHLLHMDLFGPIPVRSLGGNKYTLVVVDEFTRFTWVVFLKKKSHAAQEIISLIRKNETLTGLKVKQLRSDHGTEFRNSTLEEFCDHKGIGQNFSAPRTPQQNGVAKRRNRTLIEAGRTLMIHAGLPMSFWAEAVNTTCFTQNRSLIHRIHKKTPYEMLKDRKPDLSFFHVFECICYILNQRDPRSKFEPKADKGIFVGYSSISKAFRVFHVNRQCVEESIHVKFDEESYTDEKVTHFPSIFQELLSCPFDEAPSAEDKTGSSDPIIPVPCSLNQDTAATSADNSLGADESLEAEDSPETDNVSVSISPESASVIEHRDHPVDRIIGNINDGVRTRSSVLNNFCMYVNFVSMILPDKVHTALQDADWIKAMQEELNEFERHKVWNLVPRPSEKTITGTRWVYRNKVDKDGIITRNKARLVAQGFTQIESIDYGETFAPVARIEAIRLFLAYASYMNFIIYQMDVKTAFLHGVLEEEVFLNQPPGFVDKDHPDYVYRLDKAVYGLKQAPRAWYETLTSYLLENGYRRGAKDNTLFIKNKGSDIVLVQIYVDDIIFGSPNETLSKEFVEIMSQRFEMSMMGKMTFFLGLEVQQQKTGMIGSLIYLTASRPDIMFGTILCARFQANPKESHLMAVKRIFRYLKGTQNLALWYPRDSAFELYGYTNSDYAGCNLDKKSTSGGCHFLGNRLISWSSKKQTSVAISTAEAEYVAAGRCCAQLLWIQNQLLDYGFKDNVEKGKVVLEHVKTSEQLADIFTKALDSQSTAYIIGELGMISLILKYSPMAASLFTYTSTSRRVVPAPNSPPLPIHIKATNVVFNPDIPEVHRGLGLDDFVNFLASCRLRYAISDVPSELFPEQVCEFYYTATVNEENNAITGTIGHGRHSVFITAELLSAALRLPIFEPFSEPPTIERCKRMFDQLGYDHSKAGTRSAIILRQCMTPGWKFFTGALCKCVGHNSRSGDQLSNYEQQVVCSLVLNKRLDYGALFFDQLVQLLRANVRADHVPFPRWIALVFDKFFTADYFSHSVNPIQCPRMSVRMYQDDPLDTDIGISDRMIEWIANPYTVPSLTADIDEGGADGNHMAHADQEVEHHDGGHFSPQLSHHIISDTGKASSALQDSMPQGEHPSQGEHQSQGEHPSPAAHQFSPRMQPSSPVAPSTSMVQISASAFSELMSLTRDMSQRLLRIEADVQQIKEVLLLTPPSNTDDDADADDHADGEPNAHADGEPNEKDTEPADNTIIQHESPNPIPESDSAGHNSPAATKKFFEDSEHDEEHDEPDDECQILDMNFIDPLIPVQQESSDDLEESHPILADPIADPIIPVQGEDSNVASEESHSLSRKRKVADTDFDHSQTDTSSTVKKPKSIVNISNLATEWNMSPDQVKQILDEANRAQLLKNIAQADESLIQHKLQAKGSFEAQMQKFLEFQSKAQSSQPPPSSSKPKTDSVLDRIDRKRFEDVFNRRMYGDKIIKVKAYKPRNEKILTLLITRQGSQHSYTEVVKRDELIRYGYSEWMELLDLASKQTSAHSSELTCALNLLIKKVQRLDLVPKERPQHQGQRTKFQVDGEDVLVLDFGASVINNSLPLGVDPVQHQFISAPEHGMFYLDKNKRMCFQRTTEIPKAPTTHLVGLRQMCMSHQDLSGEFHILIAMELLNRRQELLDSPYWPVKIEAEAEVLARVGRVAYRLDLPAELSQIHNTFHVSQLRKCLVDETAVVPLEDIQVDSSLSYIEKPIAIMYRKTKALRNKVVQLVKVQWQHRKGSEWTWEAEEEIREHYLELFADAAAAADFEDEV</sequence>
<dbReference type="Pfam" id="PF25597">
    <property type="entry name" value="SH3_retrovirus"/>
    <property type="match status" value="1"/>
</dbReference>
<dbReference type="CDD" id="cd09272">
    <property type="entry name" value="RNase_HI_RT_Ty1"/>
    <property type="match status" value="1"/>
</dbReference>
<feature type="compositionally biased region" description="Basic and acidic residues" evidence="3">
    <location>
        <begin position="2203"/>
        <end position="2212"/>
    </location>
</feature>
<evidence type="ECO:0000256" key="3">
    <source>
        <dbReference type="SAM" id="MobiDB-lite"/>
    </source>
</evidence>
<evidence type="ECO:0000256" key="1">
    <source>
        <dbReference type="ARBA" id="ARBA00022723"/>
    </source>
</evidence>
<dbReference type="InterPro" id="IPR043502">
    <property type="entry name" value="DNA/RNA_pol_sf"/>
</dbReference>
<dbReference type="PROSITE" id="PS50994">
    <property type="entry name" value="INTEGRASE"/>
    <property type="match status" value="1"/>
</dbReference>
<dbReference type="InterPro" id="IPR013103">
    <property type="entry name" value="RVT_2"/>
</dbReference>
<feature type="region of interest" description="Disordered" evidence="3">
    <location>
        <begin position="2287"/>
        <end position="2307"/>
    </location>
</feature>
<dbReference type="Proteomes" id="UP000235145">
    <property type="component" value="Unassembled WGS sequence"/>
</dbReference>
<feature type="compositionally biased region" description="Polar residues" evidence="3">
    <location>
        <begin position="605"/>
        <end position="628"/>
    </location>
</feature>
<feature type="compositionally biased region" description="Polar residues" evidence="3">
    <location>
        <begin position="1970"/>
        <end position="1980"/>
    </location>
</feature>
<evidence type="ECO:0000313" key="6">
    <source>
        <dbReference type="Proteomes" id="UP000235145"/>
    </source>
</evidence>
<dbReference type="InterPro" id="IPR036397">
    <property type="entry name" value="RNaseH_sf"/>
</dbReference>